<dbReference type="PANTHER" id="PTHR40588:SF1">
    <property type="entry name" value="MRNA INTERFERASE TOXIN YAFQ"/>
    <property type="match status" value="1"/>
</dbReference>
<dbReference type="RefSeq" id="WP_108601827.1">
    <property type="nucleotide sequence ID" value="NZ_CP026604.1"/>
</dbReference>
<name>A0A2S0VNJ4_9ALTE</name>
<dbReference type="GO" id="GO:0006415">
    <property type="term" value="P:translational termination"/>
    <property type="evidence" value="ECO:0007669"/>
    <property type="project" value="TreeGrafter"/>
</dbReference>
<evidence type="ECO:0000256" key="2">
    <source>
        <dbReference type="ARBA" id="ARBA00061366"/>
    </source>
</evidence>
<gene>
    <name evidence="4" type="ORF">C2869_04555</name>
</gene>
<dbReference type="KEGG" id="cate:C2869_04555"/>
<dbReference type="InterPro" id="IPR007712">
    <property type="entry name" value="RelE/ParE_toxin"/>
</dbReference>
<dbReference type="GO" id="GO:0004521">
    <property type="term" value="F:RNA endonuclease activity"/>
    <property type="evidence" value="ECO:0007669"/>
    <property type="project" value="TreeGrafter"/>
</dbReference>
<dbReference type="OrthoDB" id="7030467at2"/>
<evidence type="ECO:0000256" key="1">
    <source>
        <dbReference type="ARBA" id="ARBA00022649"/>
    </source>
</evidence>
<dbReference type="EMBL" id="CP026604">
    <property type="protein sequence ID" value="AWB65752.1"/>
    <property type="molecule type" value="Genomic_DNA"/>
</dbReference>
<dbReference type="PIRSF" id="PIRSF006156">
    <property type="entry name" value="YafQ"/>
    <property type="match status" value="1"/>
</dbReference>
<dbReference type="GO" id="GO:0006402">
    <property type="term" value="P:mRNA catabolic process"/>
    <property type="evidence" value="ECO:0007669"/>
    <property type="project" value="TreeGrafter"/>
</dbReference>
<evidence type="ECO:0000256" key="3">
    <source>
        <dbReference type="PIRSR" id="PIRSR006156-1"/>
    </source>
</evidence>
<keyword evidence="1" id="KW-1277">Toxin-antitoxin system</keyword>
<dbReference type="NCBIfam" id="TIGR00053">
    <property type="entry name" value="YafQ family addiction module toxin"/>
    <property type="match status" value="1"/>
</dbReference>
<protein>
    <submittedName>
        <fullName evidence="4">Type II toxin-antitoxin system YafQ family toxin</fullName>
    </submittedName>
</protein>
<accession>A0A2S0VNJ4</accession>
<reference evidence="4 5" key="1">
    <citation type="submission" date="2018-01" db="EMBL/GenBank/DDBJ databases">
        <title>Genome sequence of a Cantenovulum-like bacteria.</title>
        <authorList>
            <person name="Tan W.R."/>
            <person name="Lau N.-S."/>
            <person name="Go F."/>
            <person name="Amirul A.-A.A."/>
        </authorList>
    </citation>
    <scope>NUCLEOTIDE SEQUENCE [LARGE SCALE GENOMIC DNA]</scope>
    <source>
        <strain evidence="4 5">CCB-QB4</strain>
    </source>
</reference>
<dbReference type="InterPro" id="IPR004386">
    <property type="entry name" value="Toxin_YafQ-like"/>
</dbReference>
<dbReference type="Pfam" id="PF15738">
    <property type="entry name" value="YafQ_toxin"/>
    <property type="match status" value="1"/>
</dbReference>
<dbReference type="SUPFAM" id="SSF143011">
    <property type="entry name" value="RelE-like"/>
    <property type="match status" value="1"/>
</dbReference>
<dbReference type="Gene3D" id="3.30.2310.20">
    <property type="entry name" value="RelE-like"/>
    <property type="match status" value="1"/>
</dbReference>
<proteinExistence type="inferred from homology"/>
<comment type="similarity">
    <text evidence="2">Belongs to the RelE toxin family. YafQ subfamily.</text>
</comment>
<dbReference type="FunFam" id="3.30.2310.20:FF:000003">
    <property type="entry name" value="Type II toxin-antitoxin system YafQ family toxin"/>
    <property type="match status" value="1"/>
</dbReference>
<dbReference type="Proteomes" id="UP000244441">
    <property type="component" value="Chromosome"/>
</dbReference>
<keyword evidence="5" id="KW-1185">Reference proteome</keyword>
<dbReference type="AlphaFoldDB" id="A0A2S0VNJ4"/>
<sequence length="90" mass="10364">MYSLEYSSQFKKDFKKITKLAIPDVIEVGHVITQLQSGQQLAVKYVDHALSGNWANYRDCHVKPDLVLIYKIENNTLKLARIGSHSELFR</sequence>
<dbReference type="NCBIfam" id="TIGR02385">
    <property type="entry name" value="RelE_StbE"/>
    <property type="match status" value="1"/>
</dbReference>
<dbReference type="PANTHER" id="PTHR40588">
    <property type="entry name" value="MRNA INTERFERASE TOXIN YAFQ"/>
    <property type="match status" value="1"/>
</dbReference>
<organism evidence="4 5">
    <name type="scientific">Saccharobesus litoralis</name>
    <dbReference type="NCBI Taxonomy" id="2172099"/>
    <lineage>
        <taxon>Bacteria</taxon>
        <taxon>Pseudomonadati</taxon>
        <taxon>Pseudomonadota</taxon>
        <taxon>Gammaproteobacteria</taxon>
        <taxon>Alteromonadales</taxon>
        <taxon>Alteromonadaceae</taxon>
        <taxon>Saccharobesus</taxon>
    </lineage>
</organism>
<feature type="active site" description="Proton donor" evidence="3">
    <location>
        <position position="85"/>
    </location>
</feature>
<dbReference type="InterPro" id="IPR035093">
    <property type="entry name" value="RelE/ParE_toxin_dom_sf"/>
</dbReference>
<evidence type="ECO:0000313" key="5">
    <source>
        <dbReference type="Proteomes" id="UP000244441"/>
    </source>
</evidence>
<evidence type="ECO:0000313" key="4">
    <source>
        <dbReference type="EMBL" id="AWB65752.1"/>
    </source>
</evidence>